<dbReference type="GO" id="GO:0042393">
    <property type="term" value="F:histone binding"/>
    <property type="evidence" value="ECO:0007669"/>
    <property type="project" value="TreeGrafter"/>
</dbReference>
<comment type="similarity">
    <text evidence="2">Belongs to the nucleoplasmin family.</text>
</comment>
<dbReference type="InterPro" id="IPR004301">
    <property type="entry name" value="Nucleoplasmin"/>
</dbReference>
<dbReference type="GO" id="GO:0003723">
    <property type="term" value="F:RNA binding"/>
    <property type="evidence" value="ECO:0007669"/>
    <property type="project" value="TreeGrafter"/>
</dbReference>
<dbReference type="EMBL" id="HBUF01262445">
    <property type="protein sequence ID" value="CAG6683302.1"/>
    <property type="molecule type" value="Transcribed_RNA"/>
</dbReference>
<dbReference type="PANTHER" id="PTHR22747:SF18">
    <property type="entry name" value="GEO09167P1-RELATED"/>
    <property type="match status" value="1"/>
</dbReference>
<dbReference type="EMBL" id="HBUF01609399">
    <property type="protein sequence ID" value="CAG6778403.1"/>
    <property type="molecule type" value="Transcribed_RNA"/>
</dbReference>
<dbReference type="EMBL" id="HBUF01141726">
    <property type="protein sequence ID" value="CAG6646415.1"/>
    <property type="molecule type" value="Transcribed_RNA"/>
</dbReference>
<dbReference type="InterPro" id="IPR036824">
    <property type="entry name" value="Nucleoplasmin_core_dom_sf"/>
</dbReference>
<dbReference type="SUPFAM" id="SSF69203">
    <property type="entry name" value="Nucleoplasmin-like core domain"/>
    <property type="match status" value="1"/>
</dbReference>
<dbReference type="EMBL" id="HBUF01262439">
    <property type="protein sequence ID" value="CAG6683290.1"/>
    <property type="molecule type" value="Transcribed_RNA"/>
</dbReference>
<comment type="subcellular location">
    <subcellularLocation>
        <location evidence="1">Nucleus</location>
    </subcellularLocation>
</comment>
<evidence type="ECO:0000256" key="2">
    <source>
        <dbReference type="ARBA" id="ARBA00010744"/>
    </source>
</evidence>
<dbReference type="EMBL" id="HBUF01262444">
    <property type="protein sequence ID" value="CAG6683300.1"/>
    <property type="molecule type" value="Transcribed_RNA"/>
</dbReference>
<dbReference type="EMBL" id="HBUF01262446">
    <property type="protein sequence ID" value="CAG6683304.1"/>
    <property type="molecule type" value="Transcribed_RNA"/>
</dbReference>
<name>A0A8D8TFL4_9HEMI</name>
<dbReference type="GO" id="GO:0006338">
    <property type="term" value="P:chromatin remodeling"/>
    <property type="evidence" value="ECO:0007669"/>
    <property type="project" value="TreeGrafter"/>
</dbReference>
<feature type="compositionally biased region" description="Low complexity" evidence="4">
    <location>
        <begin position="162"/>
        <end position="173"/>
    </location>
</feature>
<evidence type="ECO:0000256" key="3">
    <source>
        <dbReference type="ARBA" id="ARBA00023242"/>
    </source>
</evidence>
<dbReference type="EMBL" id="HBUF01262441">
    <property type="protein sequence ID" value="CAG6683294.1"/>
    <property type="molecule type" value="Transcribed_RNA"/>
</dbReference>
<dbReference type="Pfam" id="PF03066">
    <property type="entry name" value="Nucleoplasmin"/>
    <property type="match status" value="1"/>
</dbReference>
<dbReference type="EMBL" id="HBUF01141725">
    <property type="protein sequence ID" value="CAG6646414.1"/>
    <property type="molecule type" value="Transcribed_RNA"/>
</dbReference>
<accession>A0A8D8TFL4</accession>
<dbReference type="EMBL" id="HBUF01341629">
    <property type="protein sequence ID" value="CAG6704373.1"/>
    <property type="molecule type" value="Transcribed_RNA"/>
</dbReference>
<feature type="domain" description="Nucleoplasmin core" evidence="5">
    <location>
        <begin position="6"/>
        <end position="117"/>
    </location>
</feature>
<feature type="region of interest" description="Disordered" evidence="4">
    <location>
        <begin position="116"/>
        <end position="183"/>
    </location>
</feature>
<organism evidence="6">
    <name type="scientific">Cacopsylla melanoneura</name>
    <dbReference type="NCBI Taxonomy" id="428564"/>
    <lineage>
        <taxon>Eukaryota</taxon>
        <taxon>Metazoa</taxon>
        <taxon>Ecdysozoa</taxon>
        <taxon>Arthropoda</taxon>
        <taxon>Hexapoda</taxon>
        <taxon>Insecta</taxon>
        <taxon>Pterygota</taxon>
        <taxon>Neoptera</taxon>
        <taxon>Paraneoptera</taxon>
        <taxon>Hemiptera</taxon>
        <taxon>Sternorrhyncha</taxon>
        <taxon>Psylloidea</taxon>
        <taxon>Psyllidae</taxon>
        <taxon>Psyllinae</taxon>
        <taxon>Cacopsylla</taxon>
    </lineage>
</organism>
<dbReference type="AlphaFoldDB" id="A0A8D8TFL4"/>
<feature type="compositionally biased region" description="Acidic residues" evidence="4">
    <location>
        <begin position="124"/>
        <end position="146"/>
    </location>
</feature>
<dbReference type="GO" id="GO:0005654">
    <property type="term" value="C:nucleoplasm"/>
    <property type="evidence" value="ECO:0007669"/>
    <property type="project" value="TreeGrafter"/>
</dbReference>
<reference evidence="6" key="1">
    <citation type="submission" date="2021-05" db="EMBL/GenBank/DDBJ databases">
        <authorList>
            <person name="Alioto T."/>
            <person name="Alioto T."/>
            <person name="Gomez Garrido J."/>
        </authorList>
    </citation>
    <scope>NUCLEOTIDE SEQUENCE</scope>
</reference>
<dbReference type="PANTHER" id="PTHR22747">
    <property type="entry name" value="NUCLEOPLASMIN"/>
    <property type="match status" value="1"/>
</dbReference>
<dbReference type="GO" id="GO:0005737">
    <property type="term" value="C:cytoplasm"/>
    <property type="evidence" value="ECO:0007669"/>
    <property type="project" value="TreeGrafter"/>
</dbReference>
<dbReference type="EMBL" id="HBUF01609398">
    <property type="protein sequence ID" value="CAG6778399.1"/>
    <property type="molecule type" value="Transcribed_RNA"/>
</dbReference>
<keyword evidence="3" id="KW-0539">Nucleus</keyword>
<sequence length="183" mass="20109">MTEDYFWGLTLDGKKTHDCWDPDIEKGDKSADSSQGFRGEHTLLVKQAVIGANAKEGEVHVVEVEAMGFRADIKLPIVVLKAGVNNHAPLDLLFPDPPVTFKLVKGSGPIYLFGNHSVGTGEPMGEDDDEESIDEDFSEEEADESEIMSNKNMTDDKKRKLNNSNNKKGGTPTKKAKTEDEAE</sequence>
<dbReference type="GO" id="GO:0003682">
    <property type="term" value="F:chromatin binding"/>
    <property type="evidence" value="ECO:0007669"/>
    <property type="project" value="TreeGrafter"/>
</dbReference>
<dbReference type="EMBL" id="HBUF01341630">
    <property type="protein sequence ID" value="CAG6704374.1"/>
    <property type="molecule type" value="Transcribed_RNA"/>
</dbReference>
<dbReference type="EMBL" id="HBUF01262443">
    <property type="protein sequence ID" value="CAG6683298.1"/>
    <property type="molecule type" value="Transcribed_RNA"/>
</dbReference>
<evidence type="ECO:0000259" key="5">
    <source>
        <dbReference type="Pfam" id="PF03066"/>
    </source>
</evidence>
<dbReference type="EMBL" id="HBUF01609397">
    <property type="protein sequence ID" value="CAG6778397.1"/>
    <property type="molecule type" value="Transcribed_RNA"/>
</dbReference>
<dbReference type="EMBL" id="HBUF01262442">
    <property type="protein sequence ID" value="CAG6683296.1"/>
    <property type="molecule type" value="Transcribed_RNA"/>
</dbReference>
<dbReference type="GO" id="GO:0005730">
    <property type="term" value="C:nucleolus"/>
    <property type="evidence" value="ECO:0007669"/>
    <property type="project" value="TreeGrafter"/>
</dbReference>
<dbReference type="InterPro" id="IPR024057">
    <property type="entry name" value="Nucleoplasmin_core_dom"/>
</dbReference>
<protein>
    <submittedName>
        <fullName evidence="6">Nucleoplasmin-like protein ANO39</fullName>
    </submittedName>
</protein>
<dbReference type="EMBL" id="HBUF01262440">
    <property type="protein sequence ID" value="CAG6683292.1"/>
    <property type="molecule type" value="Transcribed_RNA"/>
</dbReference>
<evidence type="ECO:0000256" key="4">
    <source>
        <dbReference type="SAM" id="MobiDB-lite"/>
    </source>
</evidence>
<dbReference type="EMBL" id="HBUF01141727">
    <property type="protein sequence ID" value="CAG6646416.1"/>
    <property type="molecule type" value="Transcribed_RNA"/>
</dbReference>
<evidence type="ECO:0000256" key="1">
    <source>
        <dbReference type="ARBA" id="ARBA00004123"/>
    </source>
</evidence>
<evidence type="ECO:0000313" key="6">
    <source>
        <dbReference type="EMBL" id="CAG6683292.1"/>
    </source>
</evidence>
<dbReference type="Gene3D" id="2.60.120.340">
    <property type="entry name" value="Nucleoplasmin core domain"/>
    <property type="match status" value="1"/>
</dbReference>
<proteinExistence type="inferred from homology"/>